<dbReference type="Pfam" id="PF07714">
    <property type="entry name" value="PK_Tyr_Ser-Thr"/>
    <property type="match status" value="1"/>
</dbReference>
<dbReference type="Pfam" id="PF08263">
    <property type="entry name" value="LRRNT_2"/>
    <property type="match status" value="1"/>
</dbReference>
<evidence type="ECO:0000259" key="16">
    <source>
        <dbReference type="PROSITE" id="PS50011"/>
    </source>
</evidence>
<keyword evidence="4" id="KW-0433">Leucine-rich repeat</keyword>
<dbReference type="GO" id="GO:0012505">
    <property type="term" value="C:endomembrane system"/>
    <property type="evidence" value="ECO:0007669"/>
    <property type="project" value="UniProtKB-SubCell"/>
</dbReference>
<protein>
    <submittedName>
        <fullName evidence="17">Serine threonine-kinase CTR1</fullName>
    </submittedName>
</protein>
<organism evidence="17 18">
    <name type="scientific">Chlorella sorokiniana</name>
    <name type="common">Freshwater green alga</name>
    <dbReference type="NCBI Taxonomy" id="3076"/>
    <lineage>
        <taxon>Eukaryota</taxon>
        <taxon>Viridiplantae</taxon>
        <taxon>Chlorophyta</taxon>
        <taxon>core chlorophytes</taxon>
        <taxon>Trebouxiophyceae</taxon>
        <taxon>Chlorellales</taxon>
        <taxon>Chlorellaceae</taxon>
        <taxon>Chlorella clade</taxon>
        <taxon>Chlorella</taxon>
    </lineage>
</organism>
<dbReference type="PANTHER" id="PTHR27000">
    <property type="entry name" value="LEUCINE-RICH REPEAT RECEPTOR-LIKE PROTEIN KINASE FAMILY PROTEIN-RELATED"/>
    <property type="match status" value="1"/>
</dbReference>
<dbReference type="PROSITE" id="PS00108">
    <property type="entry name" value="PROTEIN_KINASE_ST"/>
    <property type="match status" value="1"/>
</dbReference>
<evidence type="ECO:0000256" key="11">
    <source>
        <dbReference type="ARBA" id="ARBA00023180"/>
    </source>
</evidence>
<dbReference type="InterPro" id="IPR011009">
    <property type="entry name" value="Kinase-like_dom_sf"/>
</dbReference>
<dbReference type="InterPro" id="IPR000719">
    <property type="entry name" value="Prot_kinase_dom"/>
</dbReference>
<evidence type="ECO:0000256" key="1">
    <source>
        <dbReference type="ARBA" id="ARBA00004236"/>
    </source>
</evidence>
<keyword evidence="9 14" id="KW-0472">Membrane</keyword>
<dbReference type="InterPro" id="IPR013210">
    <property type="entry name" value="LRR_N_plant-typ"/>
</dbReference>
<gene>
    <name evidence="17" type="ORF">C2E21_1394</name>
</gene>
<feature type="compositionally biased region" description="Low complexity" evidence="13">
    <location>
        <begin position="1224"/>
        <end position="1242"/>
    </location>
</feature>
<feature type="domain" description="Protein kinase" evidence="16">
    <location>
        <begin position="1257"/>
        <end position="1544"/>
    </location>
</feature>
<feature type="compositionally biased region" description="Basic and acidic residues" evidence="13">
    <location>
        <begin position="1213"/>
        <end position="1223"/>
    </location>
</feature>
<feature type="compositionally biased region" description="Low complexity" evidence="13">
    <location>
        <begin position="1042"/>
        <end position="1051"/>
    </location>
</feature>
<dbReference type="EMBL" id="LHPG02000003">
    <property type="protein sequence ID" value="PRW60140.1"/>
    <property type="molecule type" value="Genomic_DNA"/>
</dbReference>
<keyword evidence="11" id="KW-0325">Glycoprotein</keyword>
<dbReference type="Proteomes" id="UP000239899">
    <property type="component" value="Unassembled WGS sequence"/>
</dbReference>
<dbReference type="GO" id="GO:0005524">
    <property type="term" value="F:ATP binding"/>
    <property type="evidence" value="ECO:0007669"/>
    <property type="project" value="InterPro"/>
</dbReference>
<dbReference type="SMART" id="SM00220">
    <property type="entry name" value="S_TKc"/>
    <property type="match status" value="1"/>
</dbReference>
<keyword evidence="18" id="KW-1185">Reference proteome</keyword>
<dbReference type="GO" id="GO:0004672">
    <property type="term" value="F:protein kinase activity"/>
    <property type="evidence" value="ECO:0007669"/>
    <property type="project" value="InterPro"/>
</dbReference>
<dbReference type="Pfam" id="PF00560">
    <property type="entry name" value="LRR_1"/>
    <property type="match status" value="2"/>
</dbReference>
<reference evidence="17 18" key="1">
    <citation type="journal article" date="2018" name="Plant J.">
        <title>Genome sequences of Chlorella sorokiniana UTEX 1602 and Micractinium conductrix SAG 241.80: implications to maltose excretion by a green alga.</title>
        <authorList>
            <person name="Arriola M.B."/>
            <person name="Velmurugan N."/>
            <person name="Zhang Y."/>
            <person name="Plunkett M.H."/>
            <person name="Hondzo H."/>
            <person name="Barney B.M."/>
        </authorList>
    </citation>
    <scope>NUCLEOTIDE SEQUENCE [LARGE SCALE GENOMIC DNA]</scope>
    <source>
        <strain evidence="18">UTEX 1602</strain>
    </source>
</reference>
<evidence type="ECO:0000256" key="6">
    <source>
        <dbReference type="ARBA" id="ARBA00022729"/>
    </source>
</evidence>
<keyword evidence="5 14" id="KW-0812">Transmembrane</keyword>
<dbReference type="OrthoDB" id="346907at2759"/>
<comment type="similarity">
    <text evidence="3">Belongs to the protein kinase superfamily. Ser/Thr protein kinase family.</text>
</comment>
<comment type="subcellular location">
    <subcellularLocation>
        <location evidence="1">Cell membrane</location>
    </subcellularLocation>
    <subcellularLocation>
        <location evidence="2">Cytoplasm</location>
        <location evidence="2">Cytoskeleton</location>
        <location evidence="2">Cilium axoneme</location>
    </subcellularLocation>
    <subcellularLocation>
        <location evidence="12">Endomembrane system</location>
        <topology evidence="12">Single-pass membrane protein</topology>
    </subcellularLocation>
</comment>
<evidence type="ECO:0000256" key="12">
    <source>
        <dbReference type="ARBA" id="ARBA00037847"/>
    </source>
</evidence>
<evidence type="ECO:0000256" key="14">
    <source>
        <dbReference type="SAM" id="Phobius"/>
    </source>
</evidence>
<evidence type="ECO:0000256" key="2">
    <source>
        <dbReference type="ARBA" id="ARBA00004430"/>
    </source>
</evidence>
<dbReference type="SUPFAM" id="SSF56112">
    <property type="entry name" value="Protein kinase-like (PK-like)"/>
    <property type="match status" value="1"/>
</dbReference>
<evidence type="ECO:0000256" key="5">
    <source>
        <dbReference type="ARBA" id="ARBA00022692"/>
    </source>
</evidence>
<sequence length="1570" mass="165647">MRVHVAILLLALAASVSARKLMQTNKVDATSQGSGGPEAGSSTLTIGGTDPLTGTAIATTFTAATGKDAKVAISGESRNSDDIFGRAANGASGTSTDGQVTAIAAQGTFATPRSSGAAALAAANIVGTGTVSAYGGVRPGFQDVQASLSDIEGSLSTTRAGAYGTDARASIGALLYNQQLGTLSESESLSSTSTGLSKAESTAGSGLPALGPYGDFKDRLTLTVTDAITALTNPLKPESSAFGFAQLSERHRGPALVCRTWAELVCTPQLLSSRPLHFSGSGRRLRSFAGWVAQRAAGHAAALRGLRRLEVTTSGMQYLDFKAPLAGLTTLQELHLMGEPLCMLPGEGASLPTSLTKLRLTTSFSEQPPLDLTPLTRLRNLHHLFIDCVETPADAYTALLALSSLRVLVLSTCDHLPACLPQLSQVQALHLRDTPNNFEAEEEEMVASAAQLDAALSQLTQLTRLFLQGLRYCCQLCPALADLDELERFSCSGWKPQDPRLPDGPWLASLRQLSLPIECLVASPGQLPRLSWLEELELLCGWSDWRVARAWQPSESELAVVRWAGRHPRLRRICFMAPLALPERRQQLQAALAAGQAANPALELLLFNVGSPAALFSASAFMRMRAARLSGPLWVALLVATAAAQWPPVNQTLEGALQAQARTVLLKQKQAFTNWDGFATANNVTGWNAKAPLCTWSGVECNDDASLSNGWSLIFSSCNPDSAGGWQPCSRQAVGTLVEELATLETLRQLLMDGQRLTGTPLYDSWANNGSFPQLDSLTLSNNWLNGTLPDSWGAPGAFAQLDTLTISNQGSQFTGTLPESWASLGAFPSLKLLDLSYSYVNGTLPDSWSSGEGFPQLANLDLSGVRLWGTLPSEWQLPELATLAVGGTLFTGSLPATWGQPGNLDSLVTLNLNGCRLNGTLPAAWGQNAWPNLQVLSLDQCRFSGSLPAAWGRNGAFEELTNLTLAFNALSSTIPASWGYATSFAKLQQLDLTANRVCGGVPAGLPVDTVCQGGTNNCVARPCDPAVLASPPPDAGGGNGTTSSTSSSSSTNVGAIVGGVVGGVVALGVLAFLALRARKGWLRRGPVQLHPGSDSLKLEEDPTPKAGNLSVFGGRSNPDLPPEVVVGMPPPLGSGPSSGGRACPSADAGAGGAAAVAAVGSASLLAERLAALRSLEGGSITSPQAGRRALAEDPVLSYISTHLASLRRQCSMRREASLRREPSASGPSASSPSSSSRAASITSGPLAEWEVQYEEIRFERPCGAGSYGAVYLAHWRETPVAVKILLASGAGSLETCRDEDFLLPEGVLRELQDEAAVMVRMRHPNVVSFMGICLTPPCIVTEWCAKGSLFDVLRSAARHPDRAAVLSMGLRLQMAVDAARGLLYLHRHVPAIVHRDVKSPNLLVDEHYRCKVADFNLSRLLAANQGGVASQGGPTNPIWMAPELMEGGQATAKSDTYAFGLVLFELLTWRLPWRDFDTPFQIMFAVLQGERPAIPPRHELPGPDTLAFAGLDAYIALLKECWADDPAARPSFDQIVPRLAALLAQAPRSPGAALLSEGGEGELARRGTL</sequence>
<feature type="region of interest" description="Disordered" evidence="13">
    <location>
        <begin position="26"/>
        <end position="47"/>
    </location>
</feature>
<dbReference type="InterPro" id="IPR001245">
    <property type="entry name" value="Ser-Thr/Tyr_kinase_cat_dom"/>
</dbReference>
<evidence type="ECO:0000256" key="15">
    <source>
        <dbReference type="SAM" id="SignalP"/>
    </source>
</evidence>
<evidence type="ECO:0000256" key="4">
    <source>
        <dbReference type="ARBA" id="ARBA00022614"/>
    </source>
</evidence>
<dbReference type="GO" id="GO:0005930">
    <property type="term" value="C:axoneme"/>
    <property type="evidence" value="ECO:0007669"/>
    <property type="project" value="UniProtKB-SubCell"/>
</dbReference>
<dbReference type="InterPro" id="IPR008271">
    <property type="entry name" value="Ser/Thr_kinase_AS"/>
</dbReference>
<dbReference type="InterPro" id="IPR032675">
    <property type="entry name" value="LRR_dom_sf"/>
</dbReference>
<dbReference type="InterPro" id="IPR001611">
    <property type="entry name" value="Leu-rich_rpt"/>
</dbReference>
<dbReference type="Gene3D" id="1.10.510.10">
    <property type="entry name" value="Transferase(Phosphotransferase) domain 1"/>
    <property type="match status" value="1"/>
</dbReference>
<feature type="region of interest" description="Disordered" evidence="13">
    <location>
        <begin position="1030"/>
        <end position="1051"/>
    </location>
</feature>
<keyword evidence="10" id="KW-0675">Receptor</keyword>
<name>A0A2P6U1F3_CHLSO</name>
<dbReference type="PROSITE" id="PS50011">
    <property type="entry name" value="PROTEIN_KINASE_DOM"/>
    <property type="match status" value="1"/>
</dbReference>
<evidence type="ECO:0000256" key="7">
    <source>
        <dbReference type="ARBA" id="ARBA00022737"/>
    </source>
</evidence>
<comment type="caution">
    <text evidence="17">The sequence shown here is derived from an EMBL/GenBank/DDBJ whole genome shotgun (WGS) entry which is preliminary data.</text>
</comment>
<evidence type="ECO:0000256" key="8">
    <source>
        <dbReference type="ARBA" id="ARBA00022989"/>
    </source>
</evidence>
<proteinExistence type="inferred from homology"/>
<dbReference type="PANTHER" id="PTHR27000:SF642">
    <property type="entry name" value="INACTIVE LEUCINE-RICH REPEAT RECEPTOR KINASE XIAO-RELATED"/>
    <property type="match status" value="1"/>
</dbReference>
<dbReference type="STRING" id="3076.A0A2P6U1F3"/>
<dbReference type="CDD" id="cd13999">
    <property type="entry name" value="STKc_MAP3K-like"/>
    <property type="match status" value="1"/>
</dbReference>
<dbReference type="GO" id="GO:0005886">
    <property type="term" value="C:plasma membrane"/>
    <property type="evidence" value="ECO:0007669"/>
    <property type="project" value="UniProtKB-SubCell"/>
</dbReference>
<evidence type="ECO:0000256" key="3">
    <source>
        <dbReference type="ARBA" id="ARBA00008684"/>
    </source>
</evidence>
<keyword evidence="7" id="KW-0677">Repeat</keyword>
<dbReference type="Gene3D" id="3.80.10.10">
    <property type="entry name" value="Ribonuclease Inhibitor"/>
    <property type="match status" value="4"/>
</dbReference>
<evidence type="ECO:0000313" key="18">
    <source>
        <dbReference type="Proteomes" id="UP000239899"/>
    </source>
</evidence>
<evidence type="ECO:0000256" key="13">
    <source>
        <dbReference type="SAM" id="MobiDB-lite"/>
    </source>
</evidence>
<keyword evidence="6 15" id="KW-0732">Signal</keyword>
<feature type="chain" id="PRO_5015197292" evidence="15">
    <location>
        <begin position="19"/>
        <end position="1570"/>
    </location>
</feature>
<dbReference type="SUPFAM" id="SSF52058">
    <property type="entry name" value="L domain-like"/>
    <property type="match status" value="2"/>
</dbReference>
<evidence type="ECO:0000256" key="10">
    <source>
        <dbReference type="ARBA" id="ARBA00023170"/>
    </source>
</evidence>
<feature type="signal peptide" evidence="15">
    <location>
        <begin position="1"/>
        <end position="18"/>
    </location>
</feature>
<evidence type="ECO:0000313" key="17">
    <source>
        <dbReference type="EMBL" id="PRW60140.1"/>
    </source>
</evidence>
<accession>A0A2P6U1F3</accession>
<evidence type="ECO:0000256" key="9">
    <source>
        <dbReference type="ARBA" id="ARBA00023136"/>
    </source>
</evidence>
<feature type="transmembrane region" description="Helical" evidence="14">
    <location>
        <begin position="1054"/>
        <end position="1076"/>
    </location>
</feature>
<feature type="region of interest" description="Disordered" evidence="13">
    <location>
        <begin position="1212"/>
        <end position="1242"/>
    </location>
</feature>
<keyword evidence="8 14" id="KW-1133">Transmembrane helix</keyword>